<keyword evidence="7" id="KW-0539">Nucleus</keyword>
<dbReference type="GO" id="GO:0000338">
    <property type="term" value="P:protein deneddylation"/>
    <property type="evidence" value="ECO:0007669"/>
    <property type="project" value="Ensembl"/>
</dbReference>
<dbReference type="STRING" id="61621.ENSRBIP00000024039"/>
<gene>
    <name evidence="10" type="primary">COPS4</name>
</gene>
<comment type="similarity">
    <text evidence="3">Belongs to the CSN4 family.</text>
</comment>
<dbReference type="InterPro" id="IPR041406">
    <property type="entry name" value="CSN4_HTH"/>
</dbReference>
<dbReference type="PANTHER" id="PTHR10855">
    <property type="entry name" value="26S PROTEASOME NON-ATPASE REGULATORY SUBUNIT 12/COP9 SIGNALOSOME COMPLEX SUBUNIT 4"/>
    <property type="match status" value="1"/>
</dbReference>
<dbReference type="GO" id="GO:0016607">
    <property type="term" value="C:nuclear speck"/>
    <property type="evidence" value="ECO:0007669"/>
    <property type="project" value="Ensembl"/>
</dbReference>
<dbReference type="GO" id="GO:0008180">
    <property type="term" value="C:COP9 signalosome"/>
    <property type="evidence" value="ECO:0007669"/>
    <property type="project" value="UniProtKB-KW"/>
</dbReference>
<evidence type="ECO:0000256" key="6">
    <source>
        <dbReference type="ARBA" id="ARBA00022790"/>
    </source>
</evidence>
<evidence type="ECO:0000313" key="10">
    <source>
        <dbReference type="Ensembl" id="ENSRBIP00000024039.1"/>
    </source>
</evidence>
<proteinExistence type="inferred from homology"/>
<dbReference type="InterPro" id="IPR000717">
    <property type="entry name" value="PCI_dom"/>
</dbReference>
<accession>A0A2K6LKL2</accession>
<protein>
    <recommendedName>
        <fullName evidence="4">COP9 signalosome complex subunit 4</fullName>
    </recommendedName>
</protein>
<evidence type="ECO:0000259" key="9">
    <source>
        <dbReference type="PROSITE" id="PS50250"/>
    </source>
</evidence>
<evidence type="ECO:0000256" key="3">
    <source>
        <dbReference type="ARBA" id="ARBA00010417"/>
    </source>
</evidence>
<organism evidence="10 11">
    <name type="scientific">Rhinopithecus bieti</name>
    <name type="common">Black snub-nosed monkey</name>
    <name type="synonym">Pygathrix bieti</name>
    <dbReference type="NCBI Taxonomy" id="61621"/>
    <lineage>
        <taxon>Eukaryota</taxon>
        <taxon>Metazoa</taxon>
        <taxon>Chordata</taxon>
        <taxon>Craniata</taxon>
        <taxon>Vertebrata</taxon>
        <taxon>Euteleostomi</taxon>
        <taxon>Mammalia</taxon>
        <taxon>Eutheria</taxon>
        <taxon>Euarchontoglires</taxon>
        <taxon>Primates</taxon>
        <taxon>Haplorrhini</taxon>
        <taxon>Catarrhini</taxon>
        <taxon>Cercopithecidae</taxon>
        <taxon>Colobinae</taxon>
        <taxon>Rhinopithecus</taxon>
    </lineage>
</organism>
<dbReference type="FunFam" id="1.10.10.10:FF:000130">
    <property type="entry name" value="COP9 signalosome complex subunit 4"/>
    <property type="match status" value="1"/>
</dbReference>
<dbReference type="PANTHER" id="PTHR10855:SF2">
    <property type="entry name" value="COP9 SIGNALOSOME COMPLEX SUBUNIT 4"/>
    <property type="match status" value="1"/>
</dbReference>
<evidence type="ECO:0000313" key="11">
    <source>
        <dbReference type="Proteomes" id="UP000233180"/>
    </source>
</evidence>
<dbReference type="Pfam" id="PF22241">
    <property type="entry name" value="PSMD12-CSN4_N"/>
    <property type="match status" value="1"/>
</dbReference>
<evidence type="ECO:0000256" key="8">
    <source>
        <dbReference type="ARBA" id="ARBA00045459"/>
    </source>
</evidence>
<dbReference type="SUPFAM" id="SSF46785">
    <property type="entry name" value="Winged helix' DNA-binding domain"/>
    <property type="match status" value="1"/>
</dbReference>
<dbReference type="Proteomes" id="UP000233180">
    <property type="component" value="Unassembled WGS sequence"/>
</dbReference>
<dbReference type="InterPro" id="IPR036390">
    <property type="entry name" value="WH_DNA-bd_sf"/>
</dbReference>
<keyword evidence="6" id="KW-0736">Signalosome</keyword>
<evidence type="ECO:0000256" key="4">
    <source>
        <dbReference type="ARBA" id="ARBA00014881"/>
    </source>
</evidence>
<reference evidence="10 11" key="1">
    <citation type="submission" date="2016-06" db="EMBL/GenBank/DDBJ databases">
        <title>Genome of Rhinopithecus bieti.</title>
        <authorList>
            <person name="Wu"/>
            <person name="C.-I. and Zhang"/>
            <person name="Y."/>
        </authorList>
    </citation>
    <scope>NUCLEOTIDE SEQUENCE</scope>
</reference>
<dbReference type="GO" id="GO:0008021">
    <property type="term" value="C:synaptic vesicle"/>
    <property type="evidence" value="ECO:0007669"/>
    <property type="project" value="UniProtKB-SubCell"/>
</dbReference>
<dbReference type="Ensembl" id="ENSRBIT00000047938.1">
    <property type="protein sequence ID" value="ENSRBIP00000024039.1"/>
    <property type="gene ID" value="ENSRBIG00000035922.1"/>
</dbReference>
<evidence type="ECO:0000256" key="5">
    <source>
        <dbReference type="ARBA" id="ARBA00022490"/>
    </source>
</evidence>
<dbReference type="AlphaFoldDB" id="A0A2K6LKL2"/>
<dbReference type="InterPro" id="IPR040134">
    <property type="entry name" value="PSMD12/CSN4"/>
</dbReference>
<dbReference type="PROSITE" id="PS50250">
    <property type="entry name" value="PCI"/>
    <property type="match status" value="1"/>
</dbReference>
<comment type="subcellular location">
    <subcellularLocation>
        <location evidence="2">Cytoplasmic vesicle</location>
        <location evidence="2">Secretory vesicle</location>
        <location evidence="2">Synaptic vesicle</location>
    </subcellularLocation>
    <subcellularLocation>
        <location evidence="1">Nucleus</location>
    </subcellularLocation>
</comment>
<comment type="function">
    <text evidence="8">Component of the COP9 signalosome complex (CSN), a complex involved in various cellular and developmental processes. The CSN complex is an essential regulator of the ubiquitin (Ubl) conjugation pathway by mediating the deneddylation of the cullin subunits of SCF-type E3 ligase complexes, leading to decrease the Ubl ligase activity of SCF-type complexes such as SCF, CSA or DDB2. Also involved in the deneddylation of non-cullin subunits such as STON2. The complex is also involved in phosphorylation of p53/TP53, c-jun/JUN, IkappaBalpha/NFKBIA, ITPK1, IRF8/ICSBP and SNAPIN, possibly via its association with CK2 and PKD kinases. CSN-dependent phosphorylation of TP53 and JUN promotes and protects degradation by the Ubl system, respectively.</text>
</comment>
<dbReference type="Gene3D" id="1.10.10.10">
    <property type="entry name" value="Winged helix-like DNA-binding domain superfamily/Winged helix DNA-binding domain"/>
    <property type="match status" value="1"/>
</dbReference>
<reference evidence="10" key="2">
    <citation type="submission" date="2025-08" db="UniProtKB">
        <authorList>
            <consortium name="Ensembl"/>
        </authorList>
    </citation>
    <scope>IDENTIFICATION</scope>
</reference>
<dbReference type="InterPro" id="IPR054559">
    <property type="entry name" value="PSMD12-CSN4-like_N"/>
</dbReference>
<feature type="domain" description="PCI" evidence="9">
    <location>
        <begin position="197"/>
        <end position="397"/>
    </location>
</feature>
<evidence type="ECO:0000256" key="2">
    <source>
        <dbReference type="ARBA" id="ARBA00004234"/>
    </source>
</evidence>
<dbReference type="SMART" id="SM00088">
    <property type="entry name" value="PINT"/>
    <property type="match status" value="1"/>
</dbReference>
<keyword evidence="5" id="KW-0963">Cytoplasm</keyword>
<sequence length="437" mass="49659">MAAAVRQDLAQLMNSSGSHKDLAGKYRQILEKAIQLSGAEQLEALKAFVEAMVNENVSLVISRQLLTDFCTHLPNLPDSTAKEIYHFTLEKIQPRVISFEEQVASIRQHLASIYEKEEDWRNAAQVLVGIPLETGQKQYNVDYKLETYLKIARLYLEDDDPVQAEAYINRASLLQNESTNEQLQIHYKVCYARVLDYRRKFIEAAQRYNELSYKTIVHESERLEALKHALHCTILASAGQQRSRMLATLFKDERCQQLAAYGILEKMYLDRIIRGNQLQEFAAMLMPHQKATTADETGCLHVAQAGLELLGLSSSRLGFPKCWDYRGSSILDRAVIEHNLLSASKLYNNITFEELGALLEIPAAKAEKIASQMITEGRMNGFIDQIDGIVHFETREALPTWDKQIQSLCFQVNNLLEKISQTAPEWTAQAMEAQMAQ</sequence>
<name>A0A2K6LKL2_RHIBE</name>
<evidence type="ECO:0000256" key="7">
    <source>
        <dbReference type="ARBA" id="ARBA00023242"/>
    </source>
</evidence>
<evidence type="ECO:0000256" key="1">
    <source>
        <dbReference type="ARBA" id="ARBA00004123"/>
    </source>
</evidence>
<reference evidence="10" key="3">
    <citation type="submission" date="2025-09" db="UniProtKB">
        <authorList>
            <consortium name="Ensembl"/>
        </authorList>
    </citation>
    <scope>IDENTIFICATION</scope>
</reference>
<dbReference type="GO" id="GO:0005829">
    <property type="term" value="C:cytosol"/>
    <property type="evidence" value="ECO:0007669"/>
    <property type="project" value="TreeGrafter"/>
</dbReference>
<dbReference type="Pfam" id="PF01399">
    <property type="entry name" value="PCI"/>
    <property type="match status" value="1"/>
</dbReference>
<dbReference type="InterPro" id="IPR036388">
    <property type="entry name" value="WH-like_DNA-bd_sf"/>
</dbReference>
<keyword evidence="11" id="KW-1185">Reference proteome</keyword>
<dbReference type="GeneTree" id="ENSGT00940000153510"/>
<dbReference type="Pfam" id="PF18420">
    <property type="entry name" value="CSN4_RPN5_eIF3a"/>
    <property type="match status" value="1"/>
</dbReference>